<name>A0ACB9FGE8_ARCLA</name>
<sequence>MIFVQKDLAENVEGNGIARVNRIQTKDTEGEAEIATHVGDVRIHVDDLSIDDTTPISDTIPMKDEEPENETATQVDTIQTEDVQQKTGANDEDVSMQSIMVIMQSIMTRDVQTELERDTQFLEDENVFQTCDDLVNKQMAEKKTDDMIKSTFCDSSVWLLDSNPWDPSFWNMFERIVVEYDFLVWVYGGDFEIEFGSESCGVGGGGDEVEFGDFEGGD</sequence>
<dbReference type="Proteomes" id="UP001055879">
    <property type="component" value="Linkage Group LG01"/>
</dbReference>
<keyword evidence="2" id="KW-1185">Reference proteome</keyword>
<dbReference type="EMBL" id="CM042047">
    <property type="protein sequence ID" value="KAI3769863.1"/>
    <property type="molecule type" value="Genomic_DNA"/>
</dbReference>
<comment type="caution">
    <text evidence="1">The sequence shown here is derived from an EMBL/GenBank/DDBJ whole genome shotgun (WGS) entry which is preliminary data.</text>
</comment>
<reference evidence="1 2" key="2">
    <citation type="journal article" date="2022" name="Mol. Ecol. Resour.">
        <title>The genomes of chicory, endive, great burdock and yacon provide insights into Asteraceae paleo-polyploidization history and plant inulin production.</title>
        <authorList>
            <person name="Fan W."/>
            <person name="Wang S."/>
            <person name="Wang H."/>
            <person name="Wang A."/>
            <person name="Jiang F."/>
            <person name="Liu H."/>
            <person name="Zhao H."/>
            <person name="Xu D."/>
            <person name="Zhang Y."/>
        </authorList>
    </citation>
    <scope>NUCLEOTIDE SEQUENCE [LARGE SCALE GENOMIC DNA]</scope>
    <source>
        <strain evidence="2">cv. Niubang</strain>
    </source>
</reference>
<evidence type="ECO:0000313" key="1">
    <source>
        <dbReference type="EMBL" id="KAI3769863.1"/>
    </source>
</evidence>
<accession>A0ACB9FGE8</accession>
<gene>
    <name evidence="1" type="ORF">L6452_00977</name>
</gene>
<proteinExistence type="predicted"/>
<organism evidence="1 2">
    <name type="scientific">Arctium lappa</name>
    <name type="common">Greater burdock</name>
    <name type="synonym">Lappa major</name>
    <dbReference type="NCBI Taxonomy" id="4217"/>
    <lineage>
        <taxon>Eukaryota</taxon>
        <taxon>Viridiplantae</taxon>
        <taxon>Streptophyta</taxon>
        <taxon>Embryophyta</taxon>
        <taxon>Tracheophyta</taxon>
        <taxon>Spermatophyta</taxon>
        <taxon>Magnoliopsida</taxon>
        <taxon>eudicotyledons</taxon>
        <taxon>Gunneridae</taxon>
        <taxon>Pentapetalae</taxon>
        <taxon>asterids</taxon>
        <taxon>campanulids</taxon>
        <taxon>Asterales</taxon>
        <taxon>Asteraceae</taxon>
        <taxon>Carduoideae</taxon>
        <taxon>Cardueae</taxon>
        <taxon>Arctiinae</taxon>
        <taxon>Arctium</taxon>
    </lineage>
</organism>
<protein>
    <submittedName>
        <fullName evidence="1">Uncharacterized protein</fullName>
    </submittedName>
</protein>
<evidence type="ECO:0000313" key="2">
    <source>
        <dbReference type="Proteomes" id="UP001055879"/>
    </source>
</evidence>
<reference evidence="2" key="1">
    <citation type="journal article" date="2022" name="Mol. Ecol. Resour.">
        <title>The genomes of chicory, endive, great burdock and yacon provide insights into Asteraceae palaeo-polyploidization history and plant inulin production.</title>
        <authorList>
            <person name="Fan W."/>
            <person name="Wang S."/>
            <person name="Wang H."/>
            <person name="Wang A."/>
            <person name="Jiang F."/>
            <person name="Liu H."/>
            <person name="Zhao H."/>
            <person name="Xu D."/>
            <person name="Zhang Y."/>
        </authorList>
    </citation>
    <scope>NUCLEOTIDE SEQUENCE [LARGE SCALE GENOMIC DNA]</scope>
    <source>
        <strain evidence="2">cv. Niubang</strain>
    </source>
</reference>